<dbReference type="Proteomes" id="UP001165064">
    <property type="component" value="Unassembled WGS sequence"/>
</dbReference>
<protein>
    <submittedName>
        <fullName evidence="1">Unnamed protein product</fullName>
    </submittedName>
</protein>
<accession>A0ACB5ST61</accession>
<name>A0ACB5ST61_AMBMO</name>
<dbReference type="EMBL" id="BSXS01000375">
    <property type="protein sequence ID" value="GME72229.1"/>
    <property type="molecule type" value="Genomic_DNA"/>
</dbReference>
<proteinExistence type="predicted"/>
<reference evidence="1" key="1">
    <citation type="submission" date="2023-04" db="EMBL/GenBank/DDBJ databases">
        <title>Ambrosiozyma monospora NBRC 10751.</title>
        <authorList>
            <person name="Ichikawa N."/>
            <person name="Sato H."/>
            <person name="Tonouchi N."/>
        </authorList>
    </citation>
    <scope>NUCLEOTIDE SEQUENCE</scope>
    <source>
        <strain evidence="1">NBRC 10751</strain>
    </source>
</reference>
<comment type="caution">
    <text evidence="1">The sequence shown here is derived from an EMBL/GenBank/DDBJ whole genome shotgun (WGS) entry which is preliminary data.</text>
</comment>
<evidence type="ECO:0000313" key="2">
    <source>
        <dbReference type="Proteomes" id="UP001165064"/>
    </source>
</evidence>
<evidence type="ECO:0000313" key="1">
    <source>
        <dbReference type="EMBL" id="GME72229.1"/>
    </source>
</evidence>
<gene>
    <name evidence="1" type="ORF">Amon02_000090300</name>
</gene>
<keyword evidence="2" id="KW-1185">Reference proteome</keyword>
<organism evidence="1 2">
    <name type="scientific">Ambrosiozyma monospora</name>
    <name type="common">Yeast</name>
    <name type="synonym">Endomycopsis monosporus</name>
    <dbReference type="NCBI Taxonomy" id="43982"/>
    <lineage>
        <taxon>Eukaryota</taxon>
        <taxon>Fungi</taxon>
        <taxon>Dikarya</taxon>
        <taxon>Ascomycota</taxon>
        <taxon>Saccharomycotina</taxon>
        <taxon>Pichiomycetes</taxon>
        <taxon>Pichiales</taxon>
        <taxon>Pichiaceae</taxon>
        <taxon>Ambrosiozyma</taxon>
    </lineage>
</organism>
<sequence length="1011" mass="112649">MSPALWAQIQPLSQPLQQQQQQESGWDKLSFDGLALESSTENQQPLIQPQQQDEVIPTRPSSTPVPIPGVAYQINQNQNQSLPLPVPVPVPANFKFPDPLISNDSNSLNPNFIAVLYFGIALFFLFLGSYQLLYQSFVDTSPAAASKKTAGDRKRVWKGHFFGRGIDKLKFWLNLVFALGFLVLFRSVLFGYNDVSYLTVDIDDGAKHWQCVSYWVSIAVFAFVVLPLNVVQPVTWICQSATTLLFYPIQLGLLSIIAIQQNFGEYPVLQHPTLINGSRFQIEGVLSLALCVILAVIIHLEYNCYHPTWELYHYYESHDGYDVDQPNFVSKLTFSWMNGMIQSGYRNNGLEHEDLPPAPTFISTEHASPSLAKHWNKQLKKLKNGGNGKGFFSKPSLLIALARSFGFPVLLSLCYDMADSIVSFIQPQLLKHLILFFGRTDNPPSIIGMSIAFGMFAVSLAETSFNNEYIILTVEAALGSKSGLMQLVYEKSLKLSPEARLEYSTGDIINRLSVDINRVQTLTSYCQTLFSAPTRLVLCLWSLHALLGNATWGGIGTMLIMMPINTYLVKSMRKYHKEQMKLKDERTSIVNEMLQNVKSIKLYGWEQPMLDRVAEARNNRELKNLNKIGVLSAVVNFAWTCVPFFVSCSTFAIFALTSKTPLTPDIVFPALSLFDLLSDPIFAIPALMTALIECSVALNRLFTFLLADEIDDSVVTKLPRVHKLGQPTVKIENCTFMWGKENKTKKQADNYDEEASVESSKLALKNINFVAKKGELSCIVGRVGSGKSTFLQCLLGSLPTVPADPSKPHGITVSGTVAYCSQVPWIVNGSFKENILFGHEFDSEFYNKTIEVCQLLPDLEILPDGDETLVGEKGISLSGGQKARLSLARAIYTRADVYLLDDVLSAVDSHVGQKLIDQVLGKHGVLATKTRILATNSIKVLNHSKNISLLFGQEIEESSTFKAIVREKNSKLYDLIKEFGREEMKRHGTEQSLDDTQQSSSGAESPDKSKK</sequence>